<evidence type="ECO:0000313" key="5">
    <source>
        <dbReference type="EMBL" id="QHU18124.1"/>
    </source>
</evidence>
<keyword evidence="3" id="KW-0862">Zinc</keyword>
<organism evidence="5">
    <name type="scientific">viral metagenome</name>
    <dbReference type="NCBI Taxonomy" id="1070528"/>
    <lineage>
        <taxon>unclassified sequences</taxon>
        <taxon>metagenomes</taxon>
        <taxon>organismal metagenomes</taxon>
    </lineage>
</organism>
<dbReference type="Gene3D" id="4.10.1110.10">
    <property type="entry name" value="AN1-like Zinc finger"/>
    <property type="match status" value="1"/>
</dbReference>
<evidence type="ECO:0000256" key="2">
    <source>
        <dbReference type="ARBA" id="ARBA00022771"/>
    </source>
</evidence>
<dbReference type="Pfam" id="PF01428">
    <property type="entry name" value="zf-AN1"/>
    <property type="match status" value="1"/>
</dbReference>
<evidence type="ECO:0000259" key="4">
    <source>
        <dbReference type="PROSITE" id="PS51039"/>
    </source>
</evidence>
<feature type="domain" description="AN1-type" evidence="4">
    <location>
        <begin position="39"/>
        <end position="87"/>
    </location>
</feature>
<dbReference type="PANTHER" id="PTHR10634">
    <property type="entry name" value="AN1-TYPE ZINC FINGER PROTEIN"/>
    <property type="match status" value="1"/>
</dbReference>
<dbReference type="SMART" id="SM00154">
    <property type="entry name" value="ZnF_AN1"/>
    <property type="match status" value="1"/>
</dbReference>
<evidence type="ECO:0000256" key="1">
    <source>
        <dbReference type="ARBA" id="ARBA00022723"/>
    </source>
</evidence>
<dbReference type="PROSITE" id="PS51039">
    <property type="entry name" value="ZF_AN1"/>
    <property type="match status" value="1"/>
</dbReference>
<reference evidence="5" key="1">
    <citation type="journal article" date="2020" name="Nature">
        <title>Giant virus diversity and host interactions through global metagenomics.</title>
        <authorList>
            <person name="Schulz F."/>
            <person name="Roux S."/>
            <person name="Paez-Espino D."/>
            <person name="Jungbluth S."/>
            <person name="Walsh D.A."/>
            <person name="Denef V.J."/>
            <person name="McMahon K.D."/>
            <person name="Konstantinidis K.T."/>
            <person name="Eloe-Fadrosh E.A."/>
            <person name="Kyrpides N.C."/>
            <person name="Woyke T."/>
        </authorList>
    </citation>
    <scope>NUCLEOTIDE SEQUENCE</scope>
    <source>
        <strain evidence="5">GVMAG-S-3300013006-138</strain>
    </source>
</reference>
<keyword evidence="2" id="KW-0863">Zinc-finger</keyword>
<name>A0A6C0KP40_9ZZZZ</name>
<dbReference type="AlphaFoldDB" id="A0A6C0KP40"/>
<proteinExistence type="predicted"/>
<sequence>MSFFDLNITKILEDLNEGNIAVADELELLATSTIQIQAPPRPKKCCKEGCKKKLMLSDFPCKCSQIFCSAHRMPEVHECSFDFKKAAADELKKRLGSAVIGKKVDTI</sequence>
<dbReference type="InterPro" id="IPR035896">
    <property type="entry name" value="AN1-like_Znf"/>
</dbReference>
<keyword evidence="1" id="KW-0479">Metal-binding</keyword>
<dbReference type="InterPro" id="IPR050652">
    <property type="entry name" value="AN1_A20_ZnFinger"/>
</dbReference>
<dbReference type="SUPFAM" id="SSF118310">
    <property type="entry name" value="AN1-like Zinc finger"/>
    <property type="match status" value="1"/>
</dbReference>
<dbReference type="EMBL" id="MN740925">
    <property type="protein sequence ID" value="QHU18124.1"/>
    <property type="molecule type" value="Genomic_DNA"/>
</dbReference>
<accession>A0A6C0KP40</accession>
<dbReference type="PANTHER" id="PTHR10634:SF67">
    <property type="entry name" value="AN1-TYPE ZINC FINGER PROTEIN 3"/>
    <property type="match status" value="1"/>
</dbReference>
<evidence type="ECO:0000256" key="3">
    <source>
        <dbReference type="ARBA" id="ARBA00022833"/>
    </source>
</evidence>
<dbReference type="InterPro" id="IPR000058">
    <property type="entry name" value="Znf_AN1"/>
</dbReference>
<dbReference type="GO" id="GO:0008270">
    <property type="term" value="F:zinc ion binding"/>
    <property type="evidence" value="ECO:0007669"/>
    <property type="project" value="UniProtKB-KW"/>
</dbReference>
<protein>
    <recommendedName>
        <fullName evidence="4">AN1-type domain-containing protein</fullName>
    </recommendedName>
</protein>